<dbReference type="InterPro" id="IPR022409">
    <property type="entry name" value="PKD/Chitinase_dom"/>
</dbReference>
<keyword evidence="4 9" id="KW-0378">Hydrolase</keyword>
<evidence type="ECO:0000259" key="8">
    <source>
        <dbReference type="SMART" id="SM00089"/>
    </source>
</evidence>
<dbReference type="PRINTS" id="PR00735">
    <property type="entry name" value="GLHYDRLASE8"/>
</dbReference>
<organism evidence="9 10">
    <name type="scientific">Cytophaga hutchinsonii (strain ATCC 33406 / DSM 1761 / CIP 103989 / NBRC 15051 / NCIMB 9469 / D465)</name>
    <dbReference type="NCBI Taxonomy" id="269798"/>
    <lineage>
        <taxon>Bacteria</taxon>
        <taxon>Pseudomonadati</taxon>
        <taxon>Bacteroidota</taxon>
        <taxon>Cytophagia</taxon>
        <taxon>Cytophagales</taxon>
        <taxon>Cytophagaceae</taxon>
        <taxon>Cytophaga</taxon>
    </lineage>
</organism>
<gene>
    <name evidence="9" type="ordered locus">CHU_2852</name>
</gene>
<dbReference type="GO" id="GO:0030245">
    <property type="term" value="P:cellulose catabolic process"/>
    <property type="evidence" value="ECO:0007669"/>
    <property type="project" value="UniProtKB-KW"/>
</dbReference>
<dbReference type="InterPro" id="IPR013783">
    <property type="entry name" value="Ig-like_fold"/>
</dbReference>
<dbReference type="SUPFAM" id="SSF49299">
    <property type="entry name" value="PKD domain"/>
    <property type="match status" value="5"/>
</dbReference>
<reference evidence="9 10" key="1">
    <citation type="journal article" date="2007" name="Appl. Environ. Microbiol.">
        <title>Genome sequence of the cellulolytic gliding bacterium Cytophaga hutchinsonii.</title>
        <authorList>
            <person name="Xie G."/>
            <person name="Bruce D.C."/>
            <person name="Challacombe J.F."/>
            <person name="Chertkov O."/>
            <person name="Detter J.C."/>
            <person name="Gilna P."/>
            <person name="Han C.S."/>
            <person name="Lucas S."/>
            <person name="Misra M."/>
            <person name="Myers G.L."/>
            <person name="Richardson P."/>
            <person name="Tapia R."/>
            <person name="Thayer N."/>
            <person name="Thompson L.S."/>
            <person name="Brettin T.S."/>
            <person name="Henrissat B."/>
            <person name="Wilson D.B."/>
            <person name="McBride M.J."/>
        </authorList>
    </citation>
    <scope>NUCLEOTIDE SEQUENCE [LARGE SCALE GENOMIC DNA]</scope>
    <source>
        <strain evidence="10">ATCC 33406 / DSM 1761 / CIP 103989 / NBRC 15051 / NCIMB 9469 / D465</strain>
    </source>
</reference>
<dbReference type="InterPro" id="IPR035986">
    <property type="entry name" value="PKD_dom_sf"/>
</dbReference>
<keyword evidence="7" id="KW-0624">Polysaccharide degradation</keyword>
<keyword evidence="7" id="KW-0119">Carbohydrate metabolism</keyword>
<dbReference type="InterPro" id="IPR008928">
    <property type="entry name" value="6-hairpin_glycosidase_sf"/>
</dbReference>
<dbReference type="SMART" id="SM00089">
    <property type="entry name" value="PKD"/>
    <property type="match status" value="5"/>
</dbReference>
<dbReference type="Proteomes" id="UP000001822">
    <property type="component" value="Chromosome"/>
</dbReference>
<evidence type="ECO:0000256" key="5">
    <source>
        <dbReference type="ARBA" id="ARBA00023001"/>
    </source>
</evidence>
<dbReference type="EC" id="3.2.1.4" evidence="3"/>
<evidence type="ECO:0000256" key="1">
    <source>
        <dbReference type="ARBA" id="ARBA00000966"/>
    </source>
</evidence>
<feature type="domain" description="PKD/Chitinase" evidence="8">
    <location>
        <begin position="513"/>
        <end position="604"/>
    </location>
</feature>
<sequence>MNNIRSPSTVFNKWNMILNPTNRSSFMKKRLLSAFIFVSLVFTTVCHQTVAQTQPFPANKTYSYGTMPGNKNSQDAINNYNTWKTNYVEACSNGRFRVKFDNRSQTVSEGIAYGMLLAAYSGDRTLFDGLWNYYKDNRNGNGVMNWKINGCSGTAGANGATDSEVDAAMALIVADYQWSTSGSINYKNDAKALITAIKNFEVESGSYVLKPGDQFGGSSLTNPSYFAPGYFRTFATYMNDTFWNNVADKCYVVINNNLSVNNAAGGLVSDWCTASGSYSSAAGGYANGGRNYSYDAARTPWRIAVDYVWYGNASAKTYSKKSSDFVRVNLGGSQNVKDGYSQNGSAVSNYHNSTFVGAFAAAAMAGENQSHLDNSYSDLKGINDANSYFNQTLKTLYLFLLTGNFYLPGSGTVVPPVNAAPTVSLTAPSNNAAFNAPASVTLTANAADADGTIAKVEFFNGSTLLNTDASAPYSFNWTNVAAGNYTITAKATDNAGAVTTSAAVSITVTAAANAAPTVSLTAPSNNAAFNVPASVTLTANAADADGTIAKVEFFNGSTLLNTDASAPYSFTWTGVAAGSYTITAKATDNAGAVTTSAAVSITVTAAANAAPTVSLTAPSNNAAFTAPASVTLTANAADADGTIAKVEFFNGSTLLSTDASAPYSFNWTGVAAGNYTITAKATDNTGAVTTSAIVSITVTAAANVAPTVSLTAPSNNAAFTAPASVTLTANAADADGTIAKVEFFNGSTLLSTDASAPYSFTWTNVAAGNYTITAKATDNAGAVTTSATVSITVTAAANAAPTVSLTAPTNNAAFTAPASVTLTANAADADGTIAKVEFFNGSTLLTGSVNTSAPYTFTWTGVAAGSYTITARATDNTGAVTTSAAVSITVTAAPIENPGNDCITEAVPVAAQWVVRNSWTDQNMGSKAVSTADALNIKHRQWGNPELWAIETGKAISVVSGQSYTVSFDFKNDAQTPVTSLEIGFATAEAWNGATLDQPAVTVSGSIPASFTTKTVTITAAATGTIYLAYKLKLNGQPNNEVNVFIKNISVCSSAAASSSAARPAAPAASNEVNDLLMGANPFADQTTVEIPYASTTSVHLIMRDMNGLTVWESYSLQTNQKIYLGSGLPIGTYLVTVSYDGNSKTFRLLKY</sequence>
<feature type="domain" description="PKD/Chitinase" evidence="8">
    <location>
        <begin position="418"/>
        <end position="509"/>
    </location>
</feature>
<name>A0A6N4SUL2_CYTH3</name>
<evidence type="ECO:0000256" key="3">
    <source>
        <dbReference type="ARBA" id="ARBA00012601"/>
    </source>
</evidence>
<keyword evidence="5" id="KW-0136">Cellulose degradation</keyword>
<dbReference type="Gene3D" id="2.60.120.260">
    <property type="entry name" value="Galactose-binding domain-like"/>
    <property type="match status" value="1"/>
</dbReference>
<dbReference type="Pfam" id="PF01270">
    <property type="entry name" value="Glyco_hydro_8"/>
    <property type="match status" value="1"/>
</dbReference>
<feature type="domain" description="PKD/Chitinase" evidence="8">
    <location>
        <begin position="608"/>
        <end position="701"/>
    </location>
</feature>
<keyword evidence="6 9" id="KW-0326">Glycosidase</keyword>
<dbReference type="AlphaFoldDB" id="A0A6N4SUL2"/>
<evidence type="ECO:0000313" key="10">
    <source>
        <dbReference type="Proteomes" id="UP000001822"/>
    </source>
</evidence>
<comment type="catalytic activity">
    <reaction evidence="1">
        <text>Endohydrolysis of (1-&gt;4)-beta-D-glucosidic linkages in cellulose, lichenin and cereal beta-D-glucans.</text>
        <dbReference type="EC" id="3.2.1.4"/>
    </reaction>
</comment>
<comment type="similarity">
    <text evidence="2">Belongs to the glycosyl hydrolase 8 (cellulase D) family.</text>
</comment>
<keyword evidence="10" id="KW-1185">Reference proteome</keyword>
<evidence type="ECO:0000256" key="4">
    <source>
        <dbReference type="ARBA" id="ARBA00022801"/>
    </source>
</evidence>
<dbReference type="EMBL" id="CP000383">
    <property type="protein sequence ID" value="ABG60100.1"/>
    <property type="molecule type" value="Genomic_DNA"/>
</dbReference>
<dbReference type="InterPro" id="IPR002037">
    <property type="entry name" value="Glyco_hydro_8"/>
</dbReference>
<dbReference type="KEGG" id="chu:CHU_2852"/>
<evidence type="ECO:0000256" key="6">
    <source>
        <dbReference type="ARBA" id="ARBA00023295"/>
    </source>
</evidence>
<dbReference type="Gene3D" id="1.50.10.10">
    <property type="match status" value="1"/>
</dbReference>
<dbReference type="Pfam" id="PF17957">
    <property type="entry name" value="Big_7"/>
    <property type="match status" value="5"/>
</dbReference>
<dbReference type="SUPFAM" id="SSF48208">
    <property type="entry name" value="Six-hairpin glycosidases"/>
    <property type="match status" value="1"/>
</dbReference>
<dbReference type="InterPro" id="IPR026444">
    <property type="entry name" value="Secre_tail"/>
</dbReference>
<accession>A0A6N4SUL2</accession>
<dbReference type="GO" id="GO:0008810">
    <property type="term" value="F:cellulase activity"/>
    <property type="evidence" value="ECO:0007669"/>
    <property type="project" value="UniProtKB-EC"/>
</dbReference>
<protein>
    <recommendedName>
        <fullName evidence="3">cellulase</fullName>
        <ecNumber evidence="3">3.2.1.4</ecNumber>
    </recommendedName>
</protein>
<evidence type="ECO:0000256" key="2">
    <source>
        <dbReference type="ARBA" id="ARBA00009209"/>
    </source>
</evidence>
<dbReference type="NCBIfam" id="TIGR04183">
    <property type="entry name" value="Por_Secre_tail"/>
    <property type="match status" value="1"/>
</dbReference>
<feature type="domain" description="PKD/Chitinase" evidence="8">
    <location>
        <begin position="709"/>
        <end position="796"/>
    </location>
</feature>
<dbReference type="InterPro" id="IPR012341">
    <property type="entry name" value="6hp_glycosidase-like_sf"/>
</dbReference>
<dbReference type="Gene3D" id="2.60.40.10">
    <property type="entry name" value="Immunoglobulins"/>
    <property type="match status" value="5"/>
</dbReference>
<proteinExistence type="inferred from homology"/>
<feature type="domain" description="PKD/Chitinase" evidence="8">
    <location>
        <begin position="798"/>
        <end position="891"/>
    </location>
</feature>
<evidence type="ECO:0000313" key="9">
    <source>
        <dbReference type="EMBL" id="ABG60100.1"/>
    </source>
</evidence>
<evidence type="ECO:0000256" key="7">
    <source>
        <dbReference type="ARBA" id="ARBA00023326"/>
    </source>
</evidence>